<evidence type="ECO:0000313" key="4">
    <source>
        <dbReference type="EMBL" id="OXA56205.1"/>
    </source>
</evidence>
<dbReference type="GO" id="GO:0120009">
    <property type="term" value="P:intermembrane lipid transfer"/>
    <property type="evidence" value="ECO:0007669"/>
    <property type="project" value="UniProtKB-ARBA"/>
</dbReference>
<evidence type="ECO:0000256" key="2">
    <source>
        <dbReference type="ARBA" id="ARBA00022553"/>
    </source>
</evidence>
<organism evidence="4 5">
    <name type="scientific">Folsomia candida</name>
    <name type="common">Springtail</name>
    <dbReference type="NCBI Taxonomy" id="158441"/>
    <lineage>
        <taxon>Eukaryota</taxon>
        <taxon>Metazoa</taxon>
        <taxon>Ecdysozoa</taxon>
        <taxon>Arthropoda</taxon>
        <taxon>Hexapoda</taxon>
        <taxon>Collembola</taxon>
        <taxon>Entomobryomorpha</taxon>
        <taxon>Isotomoidea</taxon>
        <taxon>Isotomidae</taxon>
        <taxon>Proisotominae</taxon>
        <taxon>Folsomia</taxon>
    </lineage>
</organism>
<gene>
    <name evidence="4" type="ORF">Fcan01_09442</name>
</gene>
<evidence type="ECO:0000256" key="1">
    <source>
        <dbReference type="ARBA" id="ARBA00008842"/>
    </source>
</evidence>
<dbReference type="InterPro" id="IPR000648">
    <property type="entry name" value="Oxysterol-bd"/>
</dbReference>
<dbReference type="SUPFAM" id="SSF144000">
    <property type="entry name" value="Oxysterol-binding protein-like"/>
    <property type="match status" value="1"/>
</dbReference>
<dbReference type="InterPro" id="IPR037239">
    <property type="entry name" value="OSBP_sf"/>
</dbReference>
<dbReference type="PANTHER" id="PTHR10972:SF205">
    <property type="entry name" value="OXYSTEROL-BINDING PROTEIN 1"/>
    <property type="match status" value="1"/>
</dbReference>
<dbReference type="OrthoDB" id="1854502at2759"/>
<dbReference type="GO" id="GO:0032934">
    <property type="term" value="F:sterol binding"/>
    <property type="evidence" value="ECO:0007669"/>
    <property type="project" value="TreeGrafter"/>
</dbReference>
<dbReference type="GO" id="GO:0005886">
    <property type="term" value="C:plasma membrane"/>
    <property type="evidence" value="ECO:0007669"/>
    <property type="project" value="TreeGrafter"/>
</dbReference>
<accession>A0A226EF58</accession>
<proteinExistence type="inferred from homology"/>
<feature type="region of interest" description="Disordered" evidence="3">
    <location>
        <begin position="491"/>
        <end position="515"/>
    </location>
</feature>
<dbReference type="GO" id="GO:0005829">
    <property type="term" value="C:cytosol"/>
    <property type="evidence" value="ECO:0007669"/>
    <property type="project" value="TreeGrafter"/>
</dbReference>
<dbReference type="FunFam" id="2.40.160.120:FF:000001">
    <property type="entry name" value="Oxysterol-binding protein"/>
    <property type="match status" value="1"/>
</dbReference>
<keyword evidence="2" id="KW-0597">Phosphoprotein</keyword>
<comment type="similarity">
    <text evidence="1">Belongs to the OSBP family.</text>
</comment>
<dbReference type="Pfam" id="PF01237">
    <property type="entry name" value="Oxysterol_BP"/>
    <property type="match status" value="1"/>
</dbReference>
<name>A0A226EF58_FOLCA</name>
<sequence length="649" mass="73745">MSKQIVATPVTSTSLNHIKMTEVVEISPPSIENERVSNYTVETTTSSTKKDDGTAPLPFPYHQQLSVKVRSKRMRRFLCCCCCRRRRKKDQDDTALLRSYSERGGFTVRNQSANDMESTSENDVSADCFGGEQFDPFSITVMVRSLNQSRRIRIPNRPDVSMSLWSLIKNAIGKDLTKLPLPVNFNEPLSMLQRLNEDYEYSALIDKAADTSDPFEQMAYIAAYTVSSYATSALRTGKPFNPLLGETFESDRIEDLGWRCISEQVSHHPPLVAQHCQGRKWVCWQQFSMSSRFRGNSIEITPLGLAHLLFPKTGTHYTWRKVPSIVHNIMFGKLWIDQEGEMDIYNHSTGEICHIKYNPSSFFKGEAKRVEGTIYDSVKQPKLCIAGTWDSKIESFEILKIDSKGSFTLGPAKLLWSRVMPPSDSDKYYNFTLLACQLNEMEEGVAPTDSRNRPDQRLMENGYFDEANLEKLRIEEKQRTARKIRLQNMTNSSKSKSTLVTAVSKPPDDLDDDGGEPGYKPAWFSVAKDQVTGKNMHIYNGGCLEHALFVVASFRHTIEHCKFSGPYPIREIAVAVFFLGWLGGFTDVFSRTGPHCEEISMFSLFRFCHGQFAKMAGLAALMTRKKRDRRRELEQMKEKLADPVALSEV</sequence>
<dbReference type="GO" id="GO:0097038">
    <property type="term" value="C:perinuclear endoplasmic reticulum"/>
    <property type="evidence" value="ECO:0007669"/>
    <property type="project" value="TreeGrafter"/>
</dbReference>
<protein>
    <submittedName>
        <fullName evidence="4">Oxysterol-binding protein 2</fullName>
    </submittedName>
</protein>
<dbReference type="STRING" id="158441.A0A226EF58"/>
<dbReference type="Gene3D" id="2.40.160.120">
    <property type="match status" value="1"/>
</dbReference>
<dbReference type="AlphaFoldDB" id="A0A226EF58"/>
<evidence type="ECO:0000256" key="3">
    <source>
        <dbReference type="SAM" id="MobiDB-lite"/>
    </source>
</evidence>
<comment type="caution">
    <text evidence="4">The sequence shown here is derived from an EMBL/GenBank/DDBJ whole genome shotgun (WGS) entry which is preliminary data.</text>
</comment>
<feature type="compositionally biased region" description="Polar residues" evidence="3">
    <location>
        <begin position="491"/>
        <end position="501"/>
    </location>
</feature>
<dbReference type="Proteomes" id="UP000198287">
    <property type="component" value="Unassembled WGS sequence"/>
</dbReference>
<reference evidence="4 5" key="1">
    <citation type="submission" date="2015-12" db="EMBL/GenBank/DDBJ databases">
        <title>The genome of Folsomia candida.</title>
        <authorList>
            <person name="Faddeeva A."/>
            <person name="Derks M.F."/>
            <person name="Anvar Y."/>
            <person name="Smit S."/>
            <person name="Van Straalen N."/>
            <person name="Roelofs D."/>
        </authorList>
    </citation>
    <scope>NUCLEOTIDE SEQUENCE [LARGE SCALE GENOMIC DNA]</scope>
    <source>
        <strain evidence="4 5">VU population</strain>
        <tissue evidence="4">Whole body</tissue>
    </source>
</reference>
<evidence type="ECO:0000313" key="5">
    <source>
        <dbReference type="Proteomes" id="UP000198287"/>
    </source>
</evidence>
<keyword evidence="5" id="KW-1185">Reference proteome</keyword>
<dbReference type="PANTHER" id="PTHR10972">
    <property type="entry name" value="OXYSTEROL-BINDING PROTEIN-RELATED"/>
    <property type="match status" value="1"/>
</dbReference>
<dbReference type="EMBL" id="LNIX01000004">
    <property type="protein sequence ID" value="OXA56205.1"/>
    <property type="molecule type" value="Genomic_DNA"/>
</dbReference>